<organism evidence="2 3">
    <name type="scientific">Psilocybe cyanescens</name>
    <dbReference type="NCBI Taxonomy" id="93625"/>
    <lineage>
        <taxon>Eukaryota</taxon>
        <taxon>Fungi</taxon>
        <taxon>Dikarya</taxon>
        <taxon>Basidiomycota</taxon>
        <taxon>Agaricomycotina</taxon>
        <taxon>Agaricomycetes</taxon>
        <taxon>Agaricomycetidae</taxon>
        <taxon>Agaricales</taxon>
        <taxon>Agaricineae</taxon>
        <taxon>Strophariaceae</taxon>
        <taxon>Psilocybe</taxon>
    </lineage>
</organism>
<gene>
    <name evidence="2" type="ORF">CVT25_004680</name>
</gene>
<accession>A0A409XE15</accession>
<feature type="region of interest" description="Disordered" evidence="1">
    <location>
        <begin position="1"/>
        <end position="85"/>
    </location>
</feature>
<feature type="compositionally biased region" description="Basic and acidic residues" evidence="1">
    <location>
        <begin position="10"/>
        <end position="28"/>
    </location>
</feature>
<dbReference type="EMBL" id="NHYD01001956">
    <property type="protein sequence ID" value="PPQ89038.1"/>
    <property type="molecule type" value="Genomic_DNA"/>
</dbReference>
<dbReference type="InParanoid" id="A0A409XE15"/>
<dbReference type="AlphaFoldDB" id="A0A409XE15"/>
<comment type="caution">
    <text evidence="2">The sequence shown here is derived from an EMBL/GenBank/DDBJ whole genome shotgun (WGS) entry which is preliminary data.</text>
</comment>
<evidence type="ECO:0000313" key="2">
    <source>
        <dbReference type="EMBL" id="PPQ89038.1"/>
    </source>
</evidence>
<feature type="compositionally biased region" description="Basic and acidic residues" evidence="1">
    <location>
        <begin position="51"/>
        <end position="65"/>
    </location>
</feature>
<dbReference type="Proteomes" id="UP000283269">
    <property type="component" value="Unassembled WGS sequence"/>
</dbReference>
<evidence type="ECO:0000256" key="1">
    <source>
        <dbReference type="SAM" id="MobiDB-lite"/>
    </source>
</evidence>
<protein>
    <submittedName>
        <fullName evidence="2">Uncharacterized protein</fullName>
    </submittedName>
</protein>
<evidence type="ECO:0000313" key="3">
    <source>
        <dbReference type="Proteomes" id="UP000283269"/>
    </source>
</evidence>
<name>A0A409XE15_PSICY</name>
<proteinExistence type="predicted"/>
<reference evidence="2 3" key="1">
    <citation type="journal article" date="2018" name="Evol. Lett.">
        <title>Horizontal gene cluster transfer increased hallucinogenic mushroom diversity.</title>
        <authorList>
            <person name="Reynolds H.T."/>
            <person name="Vijayakumar V."/>
            <person name="Gluck-Thaler E."/>
            <person name="Korotkin H.B."/>
            <person name="Matheny P.B."/>
            <person name="Slot J.C."/>
        </authorList>
    </citation>
    <scope>NUCLEOTIDE SEQUENCE [LARGE SCALE GENOMIC DNA]</scope>
    <source>
        <strain evidence="2 3">2631</strain>
    </source>
</reference>
<keyword evidence="3" id="KW-1185">Reference proteome</keyword>
<sequence length="85" mass="10068">MNEYESTQGIRDRTRNRRLGDEAFKADEMAGAGRGRSDNGHTCRQRKWGMGKKEQNKRNMNDIRQKGAYSQNYEIHIDKKHKKRK</sequence>